<keyword evidence="4" id="KW-0804">Transcription</keyword>
<dbReference type="SUPFAM" id="SSF46785">
    <property type="entry name" value="Winged helix' DNA-binding domain"/>
    <property type="match status" value="2"/>
</dbReference>
<feature type="domain" description="HTH lysR-type" evidence="5">
    <location>
        <begin position="10"/>
        <end position="67"/>
    </location>
</feature>
<dbReference type="SUPFAM" id="SSF53850">
    <property type="entry name" value="Periplasmic binding protein-like II"/>
    <property type="match status" value="1"/>
</dbReference>
<dbReference type="Pfam" id="PF03466">
    <property type="entry name" value="LysR_substrate"/>
    <property type="match status" value="1"/>
</dbReference>
<dbReference type="Gene3D" id="1.10.10.10">
    <property type="entry name" value="Winged helix-like DNA-binding domain superfamily/Winged helix DNA-binding domain"/>
    <property type="match status" value="2"/>
</dbReference>
<dbReference type="Pfam" id="PF00126">
    <property type="entry name" value="HTH_1"/>
    <property type="match status" value="2"/>
</dbReference>
<organism evidence="6 7">
    <name type="scientific">Ottowia thiooxydans</name>
    <dbReference type="NCBI Taxonomy" id="219182"/>
    <lineage>
        <taxon>Bacteria</taxon>
        <taxon>Pseudomonadati</taxon>
        <taxon>Pseudomonadota</taxon>
        <taxon>Betaproteobacteria</taxon>
        <taxon>Burkholderiales</taxon>
        <taxon>Comamonadaceae</taxon>
        <taxon>Ottowia</taxon>
    </lineage>
</organism>
<dbReference type="InterPro" id="IPR000847">
    <property type="entry name" value="LysR_HTH_N"/>
</dbReference>
<comment type="caution">
    <text evidence="6">The sequence shown here is derived from an EMBL/GenBank/DDBJ whole genome shotgun (WGS) entry which is preliminary data.</text>
</comment>
<evidence type="ECO:0000256" key="2">
    <source>
        <dbReference type="ARBA" id="ARBA00023015"/>
    </source>
</evidence>
<dbReference type="PROSITE" id="PS50931">
    <property type="entry name" value="HTH_LYSR"/>
    <property type="match status" value="2"/>
</dbReference>
<keyword evidence="7" id="KW-1185">Reference proteome</keyword>
<evidence type="ECO:0000313" key="6">
    <source>
        <dbReference type="EMBL" id="MET4575722.1"/>
    </source>
</evidence>
<accession>A0ABV2Q462</accession>
<dbReference type="InterPro" id="IPR036390">
    <property type="entry name" value="WH_DNA-bd_sf"/>
</dbReference>
<dbReference type="PRINTS" id="PR00039">
    <property type="entry name" value="HTHLYSR"/>
</dbReference>
<keyword evidence="2" id="KW-0805">Transcription regulation</keyword>
<reference evidence="6 7" key="1">
    <citation type="submission" date="2024-06" db="EMBL/GenBank/DDBJ databases">
        <title>Sorghum-associated microbial communities from plants grown in Nebraska, USA.</title>
        <authorList>
            <person name="Schachtman D."/>
        </authorList>
    </citation>
    <scope>NUCLEOTIDE SEQUENCE [LARGE SCALE GENOMIC DNA]</scope>
    <source>
        <strain evidence="6 7">2709</strain>
    </source>
</reference>
<evidence type="ECO:0000259" key="5">
    <source>
        <dbReference type="PROSITE" id="PS50931"/>
    </source>
</evidence>
<evidence type="ECO:0000313" key="7">
    <source>
        <dbReference type="Proteomes" id="UP001549320"/>
    </source>
</evidence>
<dbReference type="Proteomes" id="UP001549320">
    <property type="component" value="Unassembled WGS sequence"/>
</dbReference>
<sequence>MTKLETPSALSLKGIRAAMAVSIHGGTAAAARALHLSQPAAARAVGQLERQLGVLLFDRSHRGMHPTSAGELLLKRARETLAHLARADAGPWRVPLQGGRLAGHATSAQLETVLLLSKAGSQRQAATRIGVSQASVQQTLAQVEHLTGEPLFDRLASGLRPTSRGAWVARQAELALVEMRAMTEDAAAMLGHMRGHLTIGTLPYSTGSIVPAAIQNVTSQWAGLNVSVVDGTYESLISKLHQGEIDIVVGALRPEAPRELVQTPLFQDPLAIVVRAGHPLLKKRRLKLSHLNTVQWVLPMPGSPAGQALTHIFSAESLAPPEGVYINSPTLVCAMLQQSDRLALMPPSQWQRELQAGLLATLEVPAQFFPRSIGFTVRTNFAPTPALRAFQKALQAASLG</sequence>
<proteinExistence type="inferred from homology"/>
<dbReference type="PANTHER" id="PTHR30126:SF97">
    <property type="entry name" value="HTH-TYPE TRANSCRIPTIONAL REGULATOR ABGR"/>
    <property type="match status" value="1"/>
</dbReference>
<dbReference type="InterPro" id="IPR036388">
    <property type="entry name" value="WH-like_DNA-bd_sf"/>
</dbReference>
<evidence type="ECO:0000256" key="3">
    <source>
        <dbReference type="ARBA" id="ARBA00023125"/>
    </source>
</evidence>
<dbReference type="EMBL" id="JBEPSH010000002">
    <property type="protein sequence ID" value="MET4575722.1"/>
    <property type="molecule type" value="Genomic_DNA"/>
</dbReference>
<keyword evidence="3" id="KW-0238">DNA-binding</keyword>
<name>A0ABV2Q462_9BURK</name>
<dbReference type="RefSeq" id="WP_354441363.1">
    <property type="nucleotide sequence ID" value="NZ_JBEPSH010000002.1"/>
</dbReference>
<dbReference type="Gene3D" id="3.40.190.10">
    <property type="entry name" value="Periplasmic binding protein-like II"/>
    <property type="match status" value="2"/>
</dbReference>
<evidence type="ECO:0000256" key="1">
    <source>
        <dbReference type="ARBA" id="ARBA00009437"/>
    </source>
</evidence>
<comment type="similarity">
    <text evidence="1">Belongs to the LysR transcriptional regulatory family.</text>
</comment>
<gene>
    <name evidence="6" type="ORF">ABIE13_000822</name>
</gene>
<dbReference type="PANTHER" id="PTHR30126">
    <property type="entry name" value="HTH-TYPE TRANSCRIPTIONAL REGULATOR"/>
    <property type="match status" value="1"/>
</dbReference>
<protein>
    <submittedName>
        <fullName evidence="6">LysR family transcriptional regulator of gallate degradation</fullName>
    </submittedName>
</protein>
<dbReference type="InterPro" id="IPR005119">
    <property type="entry name" value="LysR_subst-bd"/>
</dbReference>
<evidence type="ECO:0000256" key="4">
    <source>
        <dbReference type="ARBA" id="ARBA00023163"/>
    </source>
</evidence>
<feature type="domain" description="HTH lysR-type" evidence="5">
    <location>
        <begin position="106"/>
        <end position="162"/>
    </location>
</feature>